<evidence type="ECO:0000313" key="1">
    <source>
        <dbReference type="EMBL" id="KAJ1368868.1"/>
    </source>
</evidence>
<dbReference type="Proteomes" id="UP001196413">
    <property type="component" value="Unassembled WGS sequence"/>
</dbReference>
<comment type="caution">
    <text evidence="1">The sequence shown here is derived from an EMBL/GenBank/DDBJ whole genome shotgun (WGS) entry which is preliminary data.</text>
</comment>
<gene>
    <name evidence="1" type="ORF">KIN20_030217</name>
</gene>
<name>A0AAD5R3Q6_PARTN</name>
<accession>A0AAD5R3Q6</accession>
<protein>
    <submittedName>
        <fullName evidence="1">Uncharacterized protein</fullName>
    </submittedName>
</protein>
<reference evidence="1" key="1">
    <citation type="submission" date="2021-06" db="EMBL/GenBank/DDBJ databases">
        <title>Parelaphostrongylus tenuis whole genome reference sequence.</title>
        <authorList>
            <person name="Garwood T.J."/>
            <person name="Larsen P.A."/>
            <person name="Fountain-Jones N.M."/>
            <person name="Garbe J.R."/>
            <person name="Macchietto M.G."/>
            <person name="Kania S.A."/>
            <person name="Gerhold R.W."/>
            <person name="Richards J.E."/>
            <person name="Wolf T.M."/>
        </authorList>
    </citation>
    <scope>NUCLEOTIDE SEQUENCE</scope>
    <source>
        <strain evidence="1">MNPRO001-30</strain>
        <tissue evidence="1">Meninges</tissue>
    </source>
</reference>
<dbReference type="EMBL" id="JAHQIW010006337">
    <property type="protein sequence ID" value="KAJ1368868.1"/>
    <property type="molecule type" value="Genomic_DNA"/>
</dbReference>
<organism evidence="1 2">
    <name type="scientific">Parelaphostrongylus tenuis</name>
    <name type="common">Meningeal worm</name>
    <dbReference type="NCBI Taxonomy" id="148309"/>
    <lineage>
        <taxon>Eukaryota</taxon>
        <taxon>Metazoa</taxon>
        <taxon>Ecdysozoa</taxon>
        <taxon>Nematoda</taxon>
        <taxon>Chromadorea</taxon>
        <taxon>Rhabditida</taxon>
        <taxon>Rhabditina</taxon>
        <taxon>Rhabditomorpha</taxon>
        <taxon>Strongyloidea</taxon>
        <taxon>Metastrongylidae</taxon>
        <taxon>Parelaphostrongylus</taxon>
    </lineage>
</organism>
<sequence length="77" mass="8771">MVPKELMDLGAMIPLQKRRLGSVRDVQSWKERSGGLLALDKSDRKLILPAVLRMKANTSWHPVTAIPIRPKWCSLHE</sequence>
<keyword evidence="2" id="KW-1185">Reference proteome</keyword>
<proteinExistence type="predicted"/>
<dbReference type="AlphaFoldDB" id="A0AAD5R3Q6"/>
<evidence type="ECO:0000313" key="2">
    <source>
        <dbReference type="Proteomes" id="UP001196413"/>
    </source>
</evidence>